<feature type="region of interest" description="Disordered" evidence="1">
    <location>
        <begin position="63"/>
        <end position="95"/>
    </location>
</feature>
<sequence length="189" mass="21236">FKRAASSRNHTNSADNVDELKLAVRSRDRQIARAAVTAGQVPVRVHSRQHPGDFQQAVRVQRGCSISGGGRKRRTRGMGISAEPQSEAASGKRCRPRHKSGAIIIKLERSALLSTRLKTGQLKSRTPKARKINEIGPCTVFGELAILYNCKRNRHPLSNCKLWAIDRQTFQSIMMRRRPDEAERIHQLP</sequence>
<dbReference type="WBParaSite" id="maker-unitig_37990-snap-gene-0.2-mRNA-1">
    <property type="protein sequence ID" value="maker-unitig_37990-snap-gene-0.2-mRNA-1"/>
    <property type="gene ID" value="maker-unitig_37990-snap-gene-0.2"/>
</dbReference>
<feature type="domain" description="Cyclic nucleotide-binding" evidence="2">
    <location>
        <begin position="117"/>
        <end position="176"/>
    </location>
</feature>
<evidence type="ECO:0000259" key="2">
    <source>
        <dbReference type="PROSITE" id="PS50042"/>
    </source>
</evidence>
<dbReference type="PROSITE" id="PS50042">
    <property type="entry name" value="CNMP_BINDING_3"/>
    <property type="match status" value="1"/>
</dbReference>
<dbReference type="CDD" id="cd00038">
    <property type="entry name" value="CAP_ED"/>
    <property type="match status" value="1"/>
</dbReference>
<name>A0A1I8FKN2_9PLAT</name>
<organism evidence="3 4">
    <name type="scientific">Macrostomum lignano</name>
    <dbReference type="NCBI Taxonomy" id="282301"/>
    <lineage>
        <taxon>Eukaryota</taxon>
        <taxon>Metazoa</taxon>
        <taxon>Spiralia</taxon>
        <taxon>Lophotrochozoa</taxon>
        <taxon>Platyhelminthes</taxon>
        <taxon>Rhabditophora</taxon>
        <taxon>Macrostomorpha</taxon>
        <taxon>Macrostomida</taxon>
        <taxon>Macrostomidae</taxon>
        <taxon>Macrostomum</taxon>
    </lineage>
</organism>
<evidence type="ECO:0000313" key="3">
    <source>
        <dbReference type="Proteomes" id="UP000095280"/>
    </source>
</evidence>
<dbReference type="AlphaFoldDB" id="A0A1I8FKN2"/>
<accession>A0A1I8FKN2</accession>
<dbReference type="Proteomes" id="UP000095280">
    <property type="component" value="Unplaced"/>
</dbReference>
<dbReference type="InterPro" id="IPR018490">
    <property type="entry name" value="cNMP-bd_dom_sf"/>
</dbReference>
<reference evidence="4" key="1">
    <citation type="submission" date="2016-11" db="UniProtKB">
        <authorList>
            <consortium name="WormBaseParasite"/>
        </authorList>
    </citation>
    <scope>IDENTIFICATION</scope>
</reference>
<dbReference type="InterPro" id="IPR014710">
    <property type="entry name" value="RmlC-like_jellyroll"/>
</dbReference>
<keyword evidence="3" id="KW-1185">Reference proteome</keyword>
<dbReference type="SUPFAM" id="SSF51206">
    <property type="entry name" value="cAMP-binding domain-like"/>
    <property type="match status" value="1"/>
</dbReference>
<evidence type="ECO:0000313" key="4">
    <source>
        <dbReference type="WBParaSite" id="maker-unitig_37990-snap-gene-0.2-mRNA-1"/>
    </source>
</evidence>
<dbReference type="InterPro" id="IPR000595">
    <property type="entry name" value="cNMP-bd_dom"/>
</dbReference>
<evidence type="ECO:0000256" key="1">
    <source>
        <dbReference type="SAM" id="MobiDB-lite"/>
    </source>
</evidence>
<protein>
    <submittedName>
        <fullName evidence="4">Cyclic nucleotide-binding domain-containing protein</fullName>
    </submittedName>
</protein>
<dbReference type="Gene3D" id="2.60.120.10">
    <property type="entry name" value="Jelly Rolls"/>
    <property type="match status" value="1"/>
</dbReference>
<proteinExistence type="predicted"/>